<keyword evidence="6" id="KW-0808">Transferase</keyword>
<keyword evidence="2 5" id="KW-0812">Transmembrane</keyword>
<organism evidence="6 7">
    <name type="scientific">Lentzea albidocapillata subsp. violacea</name>
    <dbReference type="NCBI Taxonomy" id="128104"/>
    <lineage>
        <taxon>Bacteria</taxon>
        <taxon>Bacillati</taxon>
        <taxon>Actinomycetota</taxon>
        <taxon>Actinomycetes</taxon>
        <taxon>Pseudonocardiales</taxon>
        <taxon>Pseudonocardiaceae</taxon>
        <taxon>Lentzea</taxon>
    </lineage>
</organism>
<proteinExistence type="predicted"/>
<feature type="transmembrane region" description="Helical" evidence="5">
    <location>
        <begin position="47"/>
        <end position="67"/>
    </location>
</feature>
<keyword evidence="3 5" id="KW-1133">Transmembrane helix</keyword>
<dbReference type="GO" id="GO:0032259">
    <property type="term" value="P:methylation"/>
    <property type="evidence" value="ECO:0007669"/>
    <property type="project" value="UniProtKB-KW"/>
</dbReference>
<comment type="subcellular location">
    <subcellularLocation>
        <location evidence="1">Endomembrane system</location>
        <topology evidence="1">Multi-pass membrane protein</topology>
    </subcellularLocation>
</comment>
<dbReference type="GO" id="GO:0008168">
    <property type="term" value="F:methyltransferase activity"/>
    <property type="evidence" value="ECO:0007669"/>
    <property type="project" value="UniProtKB-KW"/>
</dbReference>
<evidence type="ECO:0000256" key="5">
    <source>
        <dbReference type="SAM" id="Phobius"/>
    </source>
</evidence>
<protein>
    <submittedName>
        <fullName evidence="6">Protein-S-isoprenylcysteine O-methyltransferase Ste14</fullName>
    </submittedName>
</protein>
<feature type="transmembrane region" description="Helical" evidence="5">
    <location>
        <begin position="79"/>
        <end position="99"/>
    </location>
</feature>
<name>A0A1H0AGT3_9PSEU</name>
<keyword evidence="4 5" id="KW-0472">Membrane</keyword>
<evidence type="ECO:0000256" key="4">
    <source>
        <dbReference type="ARBA" id="ARBA00023136"/>
    </source>
</evidence>
<dbReference type="RefSeq" id="WP_090015546.1">
    <property type="nucleotide sequence ID" value="NZ_FNET01000046.1"/>
</dbReference>
<feature type="transmembrane region" description="Helical" evidence="5">
    <location>
        <begin position="132"/>
        <end position="163"/>
    </location>
</feature>
<dbReference type="AlphaFoldDB" id="A0A1H0AGT3"/>
<evidence type="ECO:0000256" key="2">
    <source>
        <dbReference type="ARBA" id="ARBA00022692"/>
    </source>
</evidence>
<dbReference type="Proteomes" id="UP000199682">
    <property type="component" value="Unassembled WGS sequence"/>
</dbReference>
<evidence type="ECO:0000256" key="1">
    <source>
        <dbReference type="ARBA" id="ARBA00004127"/>
    </source>
</evidence>
<evidence type="ECO:0000313" key="7">
    <source>
        <dbReference type="Proteomes" id="UP000199682"/>
    </source>
</evidence>
<sequence>MAGLALGLCVVYLALAFGWRSWAQWRATGSTGFRGIRGRVGSVEWWGGALFALSLVLGLVAPALQLADVMSPVHALDGRVGHVAGVVLSVGGIAATLAAQRVMGASWRIGVDPAESTALVTDGLFAHVRNPVFTAMIMTGAGLTALAPNVIALIALVALVVAVEIQVRVVEEPYLLRTHGQAYATYASRAGRFLPGVG</sequence>
<dbReference type="Pfam" id="PF04191">
    <property type="entry name" value="PEMT"/>
    <property type="match status" value="1"/>
</dbReference>
<reference evidence="7" key="1">
    <citation type="submission" date="2016-10" db="EMBL/GenBank/DDBJ databases">
        <authorList>
            <person name="Varghese N."/>
            <person name="Submissions S."/>
        </authorList>
    </citation>
    <scope>NUCLEOTIDE SEQUENCE [LARGE SCALE GENOMIC DNA]</scope>
    <source>
        <strain evidence="7">DSM 44796</strain>
    </source>
</reference>
<keyword evidence="6" id="KW-0489">Methyltransferase</keyword>
<dbReference type="Gene3D" id="1.20.120.1630">
    <property type="match status" value="1"/>
</dbReference>
<dbReference type="InterPro" id="IPR007318">
    <property type="entry name" value="Phopholipid_MeTrfase"/>
</dbReference>
<gene>
    <name evidence="6" type="ORF">SAMN04488074_14613</name>
</gene>
<evidence type="ECO:0000256" key="3">
    <source>
        <dbReference type="ARBA" id="ARBA00022989"/>
    </source>
</evidence>
<evidence type="ECO:0000313" key="6">
    <source>
        <dbReference type="EMBL" id="SDN31956.1"/>
    </source>
</evidence>
<dbReference type="GO" id="GO:0012505">
    <property type="term" value="C:endomembrane system"/>
    <property type="evidence" value="ECO:0007669"/>
    <property type="project" value="UniProtKB-SubCell"/>
</dbReference>
<accession>A0A1H0AGT3</accession>
<dbReference type="EMBL" id="FNET01000046">
    <property type="protein sequence ID" value="SDN31956.1"/>
    <property type="molecule type" value="Genomic_DNA"/>
</dbReference>